<feature type="signal peptide" evidence="2">
    <location>
        <begin position="1"/>
        <end position="22"/>
    </location>
</feature>
<evidence type="ECO:0000256" key="2">
    <source>
        <dbReference type="SAM" id="SignalP"/>
    </source>
</evidence>
<feature type="transmembrane region" description="Helical" evidence="1">
    <location>
        <begin position="38"/>
        <end position="56"/>
    </location>
</feature>
<name>A0A2H0UT92_9BACT</name>
<proteinExistence type="predicted"/>
<feature type="transmembrane region" description="Helical" evidence="1">
    <location>
        <begin position="96"/>
        <end position="114"/>
    </location>
</feature>
<feature type="chain" id="PRO_5013856846" description="DUF1761 domain-containing protein" evidence="2">
    <location>
        <begin position="23"/>
        <end position="122"/>
    </location>
</feature>
<keyword evidence="1" id="KW-0812">Transmembrane</keyword>
<reference evidence="4" key="1">
    <citation type="submission" date="2017-09" db="EMBL/GenBank/DDBJ databases">
        <title>Depth-based differentiation of microbial function through sediment-hosted aquifers and enrichment of novel symbionts in the deep terrestrial subsurface.</title>
        <authorList>
            <person name="Probst A.J."/>
            <person name="Ladd B."/>
            <person name="Jarett J.K."/>
            <person name="Geller-Mcgrath D.E."/>
            <person name="Sieber C.M.K."/>
            <person name="Emerson J.B."/>
            <person name="Anantharaman K."/>
            <person name="Thomas B.C."/>
            <person name="Malmstrom R."/>
            <person name="Stieglmeier M."/>
            <person name="Klingl A."/>
            <person name="Woyke T."/>
            <person name="Ryan C.M."/>
            <person name="Banfield J.F."/>
        </authorList>
    </citation>
    <scope>NUCLEOTIDE SEQUENCE [LARGE SCALE GENOMIC DNA]</scope>
</reference>
<evidence type="ECO:0000256" key="1">
    <source>
        <dbReference type="SAM" id="Phobius"/>
    </source>
</evidence>
<keyword evidence="1" id="KW-1133">Transmembrane helix</keyword>
<dbReference type="EMBL" id="PFAZ01000001">
    <property type="protein sequence ID" value="PIR89613.1"/>
    <property type="molecule type" value="Genomic_DNA"/>
</dbReference>
<protein>
    <recommendedName>
        <fullName evidence="5">DUF1761 domain-containing protein</fullName>
    </recommendedName>
</protein>
<keyword evidence="1" id="KW-0472">Membrane</keyword>
<comment type="caution">
    <text evidence="3">The sequence shown here is derived from an EMBL/GenBank/DDBJ whole genome shotgun (WGS) entry which is preliminary data.</text>
</comment>
<evidence type="ECO:0008006" key="5">
    <source>
        <dbReference type="Google" id="ProtNLM"/>
    </source>
</evidence>
<sequence>MKYLIPSFLVLGVLGFAIPAFAQEAPAGPATFVGSYTLWVAIVIGFIASFMTFIYARQLKGSVTAGILNLLGAGMFVVVFGFLAVVIAWADPSIEKIVHDLCFIIGYILILVGVSRVRKLSV</sequence>
<keyword evidence="2" id="KW-0732">Signal</keyword>
<accession>A0A2H0UT92</accession>
<dbReference type="Proteomes" id="UP000231157">
    <property type="component" value="Unassembled WGS sequence"/>
</dbReference>
<dbReference type="AlphaFoldDB" id="A0A2H0UT92"/>
<evidence type="ECO:0000313" key="3">
    <source>
        <dbReference type="EMBL" id="PIR89613.1"/>
    </source>
</evidence>
<evidence type="ECO:0000313" key="4">
    <source>
        <dbReference type="Proteomes" id="UP000231157"/>
    </source>
</evidence>
<gene>
    <name evidence="3" type="ORF">COU07_01820</name>
</gene>
<feature type="transmembrane region" description="Helical" evidence="1">
    <location>
        <begin position="68"/>
        <end position="90"/>
    </location>
</feature>
<organism evidence="3 4">
    <name type="scientific">Candidatus Harrisonbacteria bacterium CG10_big_fil_rev_8_21_14_0_10_40_38</name>
    <dbReference type="NCBI Taxonomy" id="1974583"/>
    <lineage>
        <taxon>Bacteria</taxon>
        <taxon>Candidatus Harrisoniibacteriota</taxon>
    </lineage>
</organism>